<name>A0AAV2YIW1_9STRA</name>
<proteinExistence type="predicted"/>
<dbReference type="SUPFAM" id="SSF53474">
    <property type="entry name" value="alpha/beta-Hydrolases"/>
    <property type="match status" value="1"/>
</dbReference>
<dbReference type="Proteomes" id="UP001146120">
    <property type="component" value="Unassembled WGS sequence"/>
</dbReference>
<feature type="domain" description="DUF676" evidence="1">
    <location>
        <begin position="136"/>
        <end position="344"/>
    </location>
</feature>
<evidence type="ECO:0000313" key="2">
    <source>
        <dbReference type="EMBL" id="DAZ94955.1"/>
    </source>
</evidence>
<sequence>RPSRWAARILRWGAQCSHDDTRIIPKRASDQAGLGWAGLGWAISKRICSAAQIHVRQFLNERHSRSAEVRTSDQLAAWKAKTQPFSSHERRPLLRQQLRSHWRINVCKGAQARDANARATRALSAFMSCPMLPPNIVVLVHGNNGAPNDFDAVEAALRKHYGADELLIIKSAGNHTITFQGVEQGGTNLADEVTSKIFDHDLDPNVTTYKFSMIAHSLGGLYCRYALAKLMKTLRIINMEFVSFVTLCSPHMGSRRPRAESALKNIWRMGVHKVLASRQLYGETGLDLLIDPPESEVVAGTEVKRPVLEMLCDPQLPFITALKAFRFCTLVALADGDLMVPYASAAIRNFNPYPSNAITESHPEWRWHVRHSGFAVSCGSFLKHLESKVDPKMQVENFKMGLDVGTSPRYTSEDCYDCDNKREVEFKFEMMQNLQRAVPWRRIDLLLEPGSVKGKMSLHDWPINKCQVPDSRADEFIELLCEMIGSDHHMDVDATASTCC</sequence>
<dbReference type="AlphaFoldDB" id="A0AAV2YIW1"/>
<dbReference type="InterPro" id="IPR044294">
    <property type="entry name" value="Lipase-like"/>
</dbReference>
<dbReference type="Pfam" id="PF05057">
    <property type="entry name" value="DUF676"/>
    <property type="match status" value="1"/>
</dbReference>
<organism evidence="2 3">
    <name type="scientific">Lagenidium giganteum</name>
    <dbReference type="NCBI Taxonomy" id="4803"/>
    <lineage>
        <taxon>Eukaryota</taxon>
        <taxon>Sar</taxon>
        <taxon>Stramenopiles</taxon>
        <taxon>Oomycota</taxon>
        <taxon>Peronosporomycetes</taxon>
        <taxon>Pythiales</taxon>
        <taxon>Pythiaceae</taxon>
    </lineage>
</organism>
<reference evidence="2" key="1">
    <citation type="submission" date="2022-11" db="EMBL/GenBank/DDBJ databases">
        <authorList>
            <person name="Morgan W.R."/>
            <person name="Tartar A."/>
        </authorList>
    </citation>
    <scope>NUCLEOTIDE SEQUENCE</scope>
    <source>
        <strain evidence="2">ARSEF 373</strain>
    </source>
</reference>
<dbReference type="PANTHER" id="PTHR12482">
    <property type="entry name" value="LIPASE ROG1-RELATED-RELATED"/>
    <property type="match status" value="1"/>
</dbReference>
<dbReference type="InterPro" id="IPR007751">
    <property type="entry name" value="DUF676_lipase-like"/>
</dbReference>
<keyword evidence="3" id="KW-1185">Reference proteome</keyword>
<accession>A0AAV2YIW1</accession>
<evidence type="ECO:0000313" key="3">
    <source>
        <dbReference type="Proteomes" id="UP001146120"/>
    </source>
</evidence>
<evidence type="ECO:0000259" key="1">
    <source>
        <dbReference type="Pfam" id="PF05057"/>
    </source>
</evidence>
<dbReference type="InterPro" id="IPR029058">
    <property type="entry name" value="AB_hydrolase_fold"/>
</dbReference>
<feature type="non-terminal residue" evidence="2">
    <location>
        <position position="1"/>
    </location>
</feature>
<comment type="caution">
    <text evidence="2">The sequence shown here is derived from an EMBL/GenBank/DDBJ whole genome shotgun (WGS) entry which is preliminary data.</text>
</comment>
<reference evidence="2" key="2">
    <citation type="journal article" date="2023" name="Microbiol Resour">
        <title>Decontamination and Annotation of the Draft Genome Sequence of the Oomycete Lagenidium giganteum ARSEF 373.</title>
        <authorList>
            <person name="Morgan W.R."/>
            <person name="Tartar A."/>
        </authorList>
    </citation>
    <scope>NUCLEOTIDE SEQUENCE</scope>
    <source>
        <strain evidence="2">ARSEF 373</strain>
    </source>
</reference>
<dbReference type="PANTHER" id="PTHR12482:SF62">
    <property type="entry name" value="LIPASE ROG1-RELATED"/>
    <property type="match status" value="1"/>
</dbReference>
<dbReference type="Gene3D" id="3.40.50.1820">
    <property type="entry name" value="alpha/beta hydrolase"/>
    <property type="match status" value="1"/>
</dbReference>
<gene>
    <name evidence="2" type="ORF">N0F65_000334</name>
</gene>
<dbReference type="EMBL" id="DAKRPA010000225">
    <property type="protein sequence ID" value="DAZ94955.1"/>
    <property type="molecule type" value="Genomic_DNA"/>
</dbReference>
<protein>
    <recommendedName>
        <fullName evidence="1">DUF676 domain-containing protein</fullName>
    </recommendedName>
</protein>